<evidence type="ECO:0000313" key="2">
    <source>
        <dbReference type="EMBL" id="KUK76090.1"/>
    </source>
</evidence>
<evidence type="ECO:0000256" key="1">
    <source>
        <dbReference type="SAM" id="MobiDB-lite"/>
    </source>
</evidence>
<organism evidence="2 3">
    <name type="scientific">candidate division WS6 bacterium 34_10</name>
    <dbReference type="NCBI Taxonomy" id="1641389"/>
    <lineage>
        <taxon>Bacteria</taxon>
        <taxon>Candidatus Dojkabacteria</taxon>
    </lineage>
</organism>
<reference evidence="3" key="1">
    <citation type="journal article" date="2015" name="MBio">
        <title>Genome-Resolved Metagenomic Analysis Reveals Roles for Candidate Phyla and Other Microbial Community Members in Biogeochemical Transformations in Oil Reservoirs.</title>
        <authorList>
            <person name="Hu P."/>
            <person name="Tom L."/>
            <person name="Singh A."/>
            <person name="Thomas B.C."/>
            <person name="Baker B.J."/>
            <person name="Piceno Y.M."/>
            <person name="Andersen G.L."/>
            <person name="Banfield J.F."/>
        </authorList>
    </citation>
    <scope>NUCLEOTIDE SEQUENCE [LARGE SCALE GENOMIC DNA]</scope>
</reference>
<evidence type="ECO:0000313" key="3">
    <source>
        <dbReference type="Proteomes" id="UP000053904"/>
    </source>
</evidence>
<name>A0A117LZJ9_9BACT</name>
<proteinExistence type="predicted"/>
<sequence length="515" mass="59159">MEELSSNAINSAENVESSNESSLSGNDNGEKTYTRREFNKILGMTGLAFLLASCAPDKMVEAAQDDVNLQNNVNTLNEDFYARIDQYVNAKGLFNYEKYSNIYPEFNQYIESIDRYSQEVERMYGIHTGIMKALASSILVSNVGRENSPNTEKKYQRIGIMGLRGADVFPVMSKAYGEQYTYQDLENPNASIYISMLYMAERLKSIQSNGDGKELLSLMLADYYGGSILQKIVKGEDSIENYPGLKYGYDLYNKTFKILKGESTELQTEESTEAITPEQDISDLEVDPGVLEVLTRAESIWFKSKFKQYRRVFVLQVDKYIEKAKKLVPEITKAQLLSIFFTIARAESMGGVKKEIENPDPKFNKEDLAVGWYQIVPKWKHLERFNTEMDTNYTYDDMVNNDVASIEVGIWTLMQYSDSMDMKELMRKFKGGWNFGDMYNQPDDTLWWNRVKYGIKSILGKDPFNMRYMSYLAPKDIYDSEGNFIKQVWEGPFEGSYFEASPHIGVMSPDLQIEE</sequence>
<protein>
    <recommendedName>
        <fullName evidence="4">Transglycosylase SLT domain-containing protein</fullName>
    </recommendedName>
</protein>
<feature type="region of interest" description="Disordered" evidence="1">
    <location>
        <begin position="1"/>
        <end position="31"/>
    </location>
</feature>
<gene>
    <name evidence="2" type="ORF">XD93_1112</name>
</gene>
<dbReference type="EMBL" id="LGGO01000208">
    <property type="protein sequence ID" value="KUK76090.1"/>
    <property type="molecule type" value="Genomic_DNA"/>
</dbReference>
<accession>A0A117LZJ9</accession>
<comment type="caution">
    <text evidence="2">The sequence shown here is derived from an EMBL/GenBank/DDBJ whole genome shotgun (WGS) entry which is preliminary data.</text>
</comment>
<evidence type="ECO:0008006" key="4">
    <source>
        <dbReference type="Google" id="ProtNLM"/>
    </source>
</evidence>
<dbReference type="Proteomes" id="UP000053904">
    <property type="component" value="Unassembled WGS sequence"/>
</dbReference>
<dbReference type="AlphaFoldDB" id="A0A117LZJ9"/>
<feature type="compositionally biased region" description="Low complexity" evidence="1">
    <location>
        <begin position="1"/>
        <end position="27"/>
    </location>
</feature>